<dbReference type="OrthoDB" id="9773571at2"/>
<keyword evidence="7" id="KW-1185">Reference proteome</keyword>
<evidence type="ECO:0000256" key="3">
    <source>
        <dbReference type="ARBA" id="ARBA00022679"/>
    </source>
</evidence>
<evidence type="ECO:0000256" key="4">
    <source>
        <dbReference type="RuleBase" id="RU362026"/>
    </source>
</evidence>
<dbReference type="Proteomes" id="UP000287188">
    <property type="component" value="Unassembled WGS sequence"/>
</dbReference>
<evidence type="ECO:0000256" key="2">
    <source>
        <dbReference type="ARBA" id="ARBA00022603"/>
    </source>
</evidence>
<dbReference type="GO" id="GO:0032259">
    <property type="term" value="P:methylation"/>
    <property type="evidence" value="ECO:0007669"/>
    <property type="project" value="UniProtKB-KW"/>
</dbReference>
<accession>A0A402AIJ5</accession>
<dbReference type="EMBL" id="BIFS01000001">
    <property type="protein sequence ID" value="GCE18874.1"/>
    <property type="molecule type" value="Genomic_DNA"/>
</dbReference>
<name>A0A402AIJ5_9CHLR</name>
<feature type="domain" description="DNA methylase N-4/N-6" evidence="5">
    <location>
        <begin position="137"/>
        <end position="279"/>
    </location>
</feature>
<protein>
    <recommendedName>
        <fullName evidence="4">Methyltransferase</fullName>
        <ecNumber evidence="4">2.1.1.-</ecNumber>
    </recommendedName>
</protein>
<dbReference type="PRINTS" id="PR00508">
    <property type="entry name" value="S21N4MTFRASE"/>
</dbReference>
<comment type="caution">
    <text evidence="6">The sequence shown here is derived from an EMBL/GenBank/DDBJ whole genome shotgun (WGS) entry which is preliminary data.</text>
</comment>
<dbReference type="InterPro" id="IPR002052">
    <property type="entry name" value="DNA_methylase_N6_adenine_CS"/>
</dbReference>
<reference evidence="7" key="1">
    <citation type="submission" date="2018-12" db="EMBL/GenBank/DDBJ databases">
        <title>Tengunoibacter tsumagoiensis gen. nov., sp. nov., Dictyobacter kobayashii sp. nov., D. alpinus sp. nov., and D. joshuensis sp. nov. and description of Dictyobacteraceae fam. nov. within the order Ktedonobacterales isolated from Tengu-no-mugimeshi.</title>
        <authorList>
            <person name="Wang C.M."/>
            <person name="Zheng Y."/>
            <person name="Sakai Y."/>
            <person name="Toyoda A."/>
            <person name="Minakuchi Y."/>
            <person name="Abe K."/>
            <person name="Yokota A."/>
            <person name="Yabe S."/>
        </authorList>
    </citation>
    <scope>NUCLEOTIDE SEQUENCE [LARGE SCALE GENOMIC DNA]</scope>
    <source>
        <strain evidence="7">Uno11</strain>
    </source>
</reference>
<dbReference type="Pfam" id="PF01555">
    <property type="entry name" value="N6_N4_Mtase"/>
    <property type="match status" value="2"/>
</dbReference>
<evidence type="ECO:0000256" key="1">
    <source>
        <dbReference type="ARBA" id="ARBA00006594"/>
    </source>
</evidence>
<comment type="similarity">
    <text evidence="1 4">Belongs to the N(4)/N(6)-methyltransferase family.</text>
</comment>
<dbReference type="InterPro" id="IPR002941">
    <property type="entry name" value="DNA_methylase_N4/N6"/>
</dbReference>
<dbReference type="PROSITE" id="PS00092">
    <property type="entry name" value="N6_MTASE"/>
    <property type="match status" value="1"/>
</dbReference>
<dbReference type="EC" id="2.1.1.-" evidence="4"/>
<proteinExistence type="inferred from homology"/>
<dbReference type="AlphaFoldDB" id="A0A402AIJ5"/>
<dbReference type="InterPro" id="IPR001091">
    <property type="entry name" value="RM_Methyltransferase"/>
</dbReference>
<keyword evidence="2 6" id="KW-0489">Methyltransferase</keyword>
<dbReference type="RefSeq" id="WP_126550480.1">
    <property type="nucleotide sequence ID" value="NZ_BIFS01000001.1"/>
</dbReference>
<evidence type="ECO:0000313" key="6">
    <source>
        <dbReference type="EMBL" id="GCE18874.1"/>
    </source>
</evidence>
<dbReference type="GO" id="GO:0003677">
    <property type="term" value="F:DNA binding"/>
    <property type="evidence" value="ECO:0007669"/>
    <property type="project" value="InterPro"/>
</dbReference>
<gene>
    <name evidence="6" type="ORF">KDK_26740</name>
</gene>
<dbReference type="Gene3D" id="3.40.50.150">
    <property type="entry name" value="Vaccinia Virus protein VP39"/>
    <property type="match status" value="2"/>
</dbReference>
<dbReference type="CDD" id="cd02440">
    <property type="entry name" value="AdoMet_MTases"/>
    <property type="match status" value="1"/>
</dbReference>
<dbReference type="GO" id="GO:0008170">
    <property type="term" value="F:N-methyltransferase activity"/>
    <property type="evidence" value="ECO:0007669"/>
    <property type="project" value="InterPro"/>
</dbReference>
<dbReference type="SUPFAM" id="SSF53335">
    <property type="entry name" value="S-adenosyl-L-methionine-dependent methyltransferases"/>
    <property type="match status" value="2"/>
</dbReference>
<evidence type="ECO:0000259" key="5">
    <source>
        <dbReference type="Pfam" id="PF01555"/>
    </source>
</evidence>
<evidence type="ECO:0000313" key="7">
    <source>
        <dbReference type="Proteomes" id="UP000287188"/>
    </source>
</evidence>
<keyword evidence="3 6" id="KW-0808">Transferase</keyword>
<sequence>MEHDDISMRNTLNELTGAEWLYFTKSIITTAYPSEYGHQLRKAHGANKPPQLMCQLIEFFTKPGGKVLDPFAGVGGTLIGASICRKARQALGIEINQKWVDIYQRILAESQGALLPQTLIHGDCLKVMTTLEPSSFDFIATDPPYNIHLEKTMVNGRYAANYSNRRTDYDMRSTDPADLANLASYEDYLDTMEQVFARCYTLLKAQKYMAVIVRNAYQHGEYMFTHVDLARRARLHGFIPKGEIIWYQAGTRLRPYGYPFAYIPNIAHQYIVVLQKPKPLVV</sequence>
<organism evidence="6 7">
    <name type="scientific">Dictyobacter kobayashii</name>
    <dbReference type="NCBI Taxonomy" id="2014872"/>
    <lineage>
        <taxon>Bacteria</taxon>
        <taxon>Bacillati</taxon>
        <taxon>Chloroflexota</taxon>
        <taxon>Ktedonobacteria</taxon>
        <taxon>Ktedonobacterales</taxon>
        <taxon>Dictyobacteraceae</taxon>
        <taxon>Dictyobacter</taxon>
    </lineage>
</organism>
<feature type="domain" description="DNA methylase N-4/N-6" evidence="5">
    <location>
        <begin position="30"/>
        <end position="104"/>
    </location>
</feature>
<dbReference type="InterPro" id="IPR029063">
    <property type="entry name" value="SAM-dependent_MTases_sf"/>
</dbReference>